<sequence length="2091" mass="233898">MDVPDETIVGDLHAQKETWTMEVMGKPEVVDTSDYDEAEALYAASPGYWADFVGVPGRTVDQQLLLPSPGPSQALSTSDTEGPPLKRIKLSLPADASNVAPVSPAHSAFYSTVALFTGAETDEVPSSTSSEIRKRTHSFASLLTLTARVPSSDTEHQQARSPPPTLITRSSSPRLLLHSYMPTTSATVAHSLVGTPSHPVMPDTPEKLPFFSSPRSSPQGSLPVLANYPSHSQSSRFTPVSPPPSHASAPASIRSPSPESSVLLPTPEPLKQDDEDPLVATGYHVDCCQDVKWFHDGPSGSLVKGDSGSVNTFTQVGLHNFQTSPHASQPSIFRSPSASLDPLSLFVPMKTKLSLPIGTPAPSTPPAQEPIFLPSSPLTPPSSLAELSERHTPPHTSPHLVSAHSSPALPPPQESIVDKEAEHLQAEENTRAHGRYSLRTRQAKQVKPYAFDNLQYKRQMREIPDAIVKIVSPPRERRWRASHTGSGDKDGDGDGDGEGESQYVYEEGADEMDRSWRARRRKEKSRSLSVHVQKDASDGGSDMEERRRRGWGSDPSTLSRHASSPDGAQKHNHWYPEAFNETFSSSEDDHDTHSQQSVRRRRKTKTASNIVVRTHNLKQSPTKKKDFEGSSPEPQYSPHTPSSPGVIKLDLNGELDQPISSFHKSSNFPSFRSPQKSSSPDPTASPLLDDLPFTEYDDFDYGSPAPLPPTSTDMDPSTSQSEPEIQPDHSRAHSTHSDCDSVEIISVGRNRLHRRTNNPEIEISVSKSGSSAVKMSSKYRRGLKVLKRMMPNVLISRLEEANSGRRRSTSQAARSDNEDSHPQEPPLLPGQSRVHVGGKYREDMEIRGDSESSDIEILDVDASASASSSDTSSESDMDVVSCPMHTRKHVSDPSGITVSDAESQHDDDSVNAEVGEWLAEGPTAGRSMSSRSGEAKEGDLIDRMLSRTRVDGAKPKRNRNKHRPSGNHRSHKSSSKSKVHVVTAGARNSGSGRQTFLPFTRNNSVNETADDSRRSKSNEHHVQTDEASYRMNGKHRKRQKHKKGDGLFVVTSGGEHLVSGRLHKQPTTIDEEQVAVHDSRLTLLHDRSNEDLPRPVRPHRPRPKSARQVETTLEHYWDERRNSVDSTSESMHKAAQDQDTALYGEMTADCKISFLPSGLSMGATTYMARGWLHELISLLSATGEIPSPIAYSMFDLRLQSQMSTQDISVCLESTYEMLHDHVTQRRGDSLDDSQLWQTFLHSLCEHFSWLLSNAGEDDTVSLYVSATKQLHRFAIFMEEPTEILPDDEKPNLLSMEIRWFMVELSCRVECHRLRQHKQAEDSNIMTHVKQLIRLLWRYGFEKMGSFLNEDPPGKIEPSKPQRAAELWISLIHLLDTWPSCMSGANIQSANSSAFWTMYAQTIESYGLLQSFSSDLRASETMWKSIFSLCALSQFSVHGLTTSSPRLSASWAIVLLPLAKIPLTPLPTDAKLPTRLLNKRDECIRLNVSRCLVLSHKWRWDLGDAFPVFNCLLEIFKSRRFANLSFEPSDFPSWLRHDNLQLLSETKRSDTAFTLFLKLLVQSVKDALKDHDGNRKVKKLLAIYIPVGSVPFTKANPPTGQELSMLYNRFSAVAVAIFLEPTSANVKSRLAHARRYVDFKDTDHETRRACIRGLMHLTILLRHLHLALDDILDWLSEITNVLVDEYCEAEVAGTKTFGRDPRKWIVICIQMLLGCVRRIIETPLMDPDQTSAQYPDPALLQGPWIARVFSNQTNLTSVITTGLEIRRLVQAFLDARARVIPRPPRPRPVSAVAEETQESQEDYGMFDLNMDDPELLAALGEVEESARMQDQKAKETVVAEIIDMHISPAIYRLVCKHFQQGSTEGYSLQDTDRWIDCWVGCVSVVVQNGKRDWDMYLQMGSQSWQRIIDSMWRRRVGLRFMFMLLQLDPSAYPTYTDRFIDIFMESIVTARVSFEHDFTSLLFSIDGLRYPLFRDLPCELPEDYTDYKLSKKDFLDGRIAIVEKICANLADCLQEELAGNSKLIGQNQTSIGSLMTMLSTMQDIYNQFEAGSEDRVKYESFCKQVADCLSRHALLRTNSRLAALFDWTTHLS</sequence>
<dbReference type="OrthoDB" id="2386201at2759"/>
<dbReference type="Proteomes" id="UP000287166">
    <property type="component" value="Unassembled WGS sequence"/>
</dbReference>
<dbReference type="GeneID" id="38779890"/>
<feature type="compositionally biased region" description="Polar residues" evidence="1">
    <location>
        <begin position="658"/>
        <end position="682"/>
    </location>
</feature>
<feature type="compositionally biased region" description="Basic residues" evidence="1">
    <location>
        <begin position="1032"/>
        <end position="1042"/>
    </location>
</feature>
<feature type="region of interest" description="Disordered" evidence="1">
    <location>
        <begin position="885"/>
        <end position="1042"/>
    </location>
</feature>
<evidence type="ECO:0000256" key="1">
    <source>
        <dbReference type="SAM" id="MobiDB-lite"/>
    </source>
</evidence>
<feature type="compositionally biased region" description="Basic and acidic residues" evidence="1">
    <location>
        <begin position="532"/>
        <end position="547"/>
    </location>
</feature>
<dbReference type="GO" id="GO:0031297">
    <property type="term" value="P:replication fork processing"/>
    <property type="evidence" value="ECO:0007669"/>
    <property type="project" value="InterPro"/>
</dbReference>
<feature type="compositionally biased region" description="Low complexity" evidence="1">
    <location>
        <begin position="373"/>
        <end position="386"/>
    </location>
</feature>
<dbReference type="PANTHER" id="PTHR28122:SF1">
    <property type="entry name" value="E3 UBIQUITIN-PROTEIN LIGASE SUBSTRATE RECEPTOR MMS22"/>
    <property type="match status" value="1"/>
</dbReference>
<feature type="compositionally biased region" description="Polar residues" evidence="1">
    <location>
        <begin position="710"/>
        <end position="723"/>
    </location>
</feature>
<feature type="region of interest" description="Disordered" evidence="1">
    <location>
        <begin position="474"/>
        <end position="742"/>
    </location>
</feature>
<proteinExistence type="predicted"/>
<feature type="compositionally biased region" description="Basic residues" evidence="1">
    <location>
        <begin position="1096"/>
        <end position="1105"/>
    </location>
</feature>
<dbReference type="GO" id="GO:0005634">
    <property type="term" value="C:nucleus"/>
    <property type="evidence" value="ECO:0007669"/>
    <property type="project" value="InterPro"/>
</dbReference>
<protein>
    <recommendedName>
        <fullName evidence="4">Mus7/MMS22 family-domain-containing protein</fullName>
    </recommendedName>
</protein>
<feature type="region of interest" description="Disordered" evidence="1">
    <location>
        <begin position="1089"/>
        <end position="1108"/>
    </location>
</feature>
<dbReference type="PANTHER" id="PTHR28122">
    <property type="entry name" value="E3 UBIQUITIN-PROTEIN LIGASE SUBSTRATE RECEPTOR MMS22"/>
    <property type="match status" value="1"/>
</dbReference>
<organism evidence="2 3">
    <name type="scientific">Sparassis crispa</name>
    <dbReference type="NCBI Taxonomy" id="139825"/>
    <lineage>
        <taxon>Eukaryota</taxon>
        <taxon>Fungi</taxon>
        <taxon>Dikarya</taxon>
        <taxon>Basidiomycota</taxon>
        <taxon>Agaricomycotina</taxon>
        <taxon>Agaricomycetes</taxon>
        <taxon>Polyporales</taxon>
        <taxon>Sparassidaceae</taxon>
        <taxon>Sparassis</taxon>
    </lineage>
</organism>
<feature type="compositionally biased region" description="Basic and acidic residues" evidence="1">
    <location>
        <begin position="726"/>
        <end position="739"/>
    </location>
</feature>
<dbReference type="InterPro" id="IPR019021">
    <property type="entry name" value="Mms22"/>
</dbReference>
<dbReference type="RefSeq" id="XP_027613886.1">
    <property type="nucleotide sequence ID" value="XM_027758085.1"/>
</dbReference>
<comment type="caution">
    <text evidence="2">The sequence shown here is derived from an EMBL/GenBank/DDBJ whole genome shotgun (WGS) entry which is preliminary data.</text>
</comment>
<name>A0A401GLC4_9APHY</name>
<evidence type="ECO:0000313" key="3">
    <source>
        <dbReference type="Proteomes" id="UP000287166"/>
    </source>
</evidence>
<feature type="region of interest" description="Disordered" evidence="1">
    <location>
        <begin position="359"/>
        <end position="412"/>
    </location>
</feature>
<evidence type="ECO:0000313" key="2">
    <source>
        <dbReference type="EMBL" id="GBE82973.1"/>
    </source>
</evidence>
<evidence type="ECO:0008006" key="4">
    <source>
        <dbReference type="Google" id="ProtNLM"/>
    </source>
</evidence>
<feature type="compositionally biased region" description="Low complexity" evidence="1">
    <location>
        <begin position="246"/>
        <end position="261"/>
    </location>
</feature>
<keyword evidence="3" id="KW-1185">Reference proteome</keyword>
<feature type="region of interest" description="Disordered" evidence="1">
    <location>
        <begin position="192"/>
        <end position="276"/>
    </location>
</feature>
<gene>
    <name evidence="2" type="ORF">SCP_0500160</name>
</gene>
<dbReference type="Pfam" id="PF09462">
    <property type="entry name" value="Mus7"/>
    <property type="match status" value="1"/>
</dbReference>
<feature type="compositionally biased region" description="Polar residues" evidence="1">
    <location>
        <begin position="632"/>
        <end position="643"/>
    </location>
</feature>
<feature type="region of interest" description="Disordered" evidence="1">
    <location>
        <begin position="797"/>
        <end position="836"/>
    </location>
</feature>
<feature type="compositionally biased region" description="Basic and acidic residues" evidence="1">
    <location>
        <begin position="1010"/>
        <end position="1028"/>
    </location>
</feature>
<feature type="compositionally biased region" description="Basic and acidic residues" evidence="1">
    <location>
        <begin position="933"/>
        <end position="954"/>
    </location>
</feature>
<dbReference type="GO" id="GO:0035361">
    <property type="term" value="C:Cul8-RING ubiquitin ligase complex"/>
    <property type="evidence" value="ECO:0007669"/>
    <property type="project" value="TreeGrafter"/>
</dbReference>
<accession>A0A401GLC4</accession>
<dbReference type="GO" id="GO:0000724">
    <property type="term" value="P:double-strand break repair via homologous recombination"/>
    <property type="evidence" value="ECO:0007669"/>
    <property type="project" value="TreeGrafter"/>
</dbReference>
<dbReference type="InParanoid" id="A0A401GLC4"/>
<dbReference type="EMBL" id="BFAD01000005">
    <property type="protein sequence ID" value="GBE82973.1"/>
    <property type="molecule type" value="Genomic_DNA"/>
</dbReference>
<feature type="compositionally biased region" description="Polar residues" evidence="1">
    <location>
        <begin position="229"/>
        <end position="238"/>
    </location>
</feature>
<reference evidence="2 3" key="1">
    <citation type="journal article" date="2018" name="Sci. Rep.">
        <title>Genome sequence of the cauliflower mushroom Sparassis crispa (Hanabiratake) and its association with beneficial usage.</title>
        <authorList>
            <person name="Kiyama R."/>
            <person name="Furutani Y."/>
            <person name="Kawaguchi K."/>
            <person name="Nakanishi T."/>
        </authorList>
    </citation>
    <scope>NUCLEOTIDE SEQUENCE [LARGE SCALE GENOMIC DNA]</scope>
</reference>
<feature type="region of interest" description="Disordered" evidence="1">
    <location>
        <begin position="149"/>
        <end position="170"/>
    </location>
</feature>
<feature type="compositionally biased region" description="Basic residues" evidence="1">
    <location>
        <begin position="955"/>
        <end position="979"/>
    </location>
</feature>
<dbReference type="STRING" id="139825.A0A401GLC4"/>